<keyword evidence="4" id="KW-1185">Reference proteome</keyword>
<gene>
    <name evidence="3" type="ORF">GCM10010170_094970</name>
</gene>
<dbReference type="PROSITE" id="PS50234">
    <property type="entry name" value="VWFA"/>
    <property type="match status" value="1"/>
</dbReference>
<evidence type="ECO:0000313" key="4">
    <source>
        <dbReference type="Proteomes" id="UP001501444"/>
    </source>
</evidence>
<dbReference type="Pfam" id="PF00092">
    <property type="entry name" value="VWA"/>
    <property type="match status" value="1"/>
</dbReference>
<dbReference type="InterPro" id="IPR002035">
    <property type="entry name" value="VWF_A"/>
</dbReference>
<feature type="transmembrane region" description="Helical" evidence="1">
    <location>
        <begin position="24"/>
        <end position="46"/>
    </location>
</feature>
<evidence type="ECO:0000259" key="2">
    <source>
        <dbReference type="PROSITE" id="PS50234"/>
    </source>
</evidence>
<name>A0ABN3HQF1_9ACTN</name>
<protein>
    <submittedName>
        <fullName evidence="3">Substrate-binding and VWA domain-containing protein</fullName>
    </submittedName>
</protein>
<reference evidence="3 4" key="1">
    <citation type="journal article" date="2019" name="Int. J. Syst. Evol. Microbiol.">
        <title>The Global Catalogue of Microorganisms (GCM) 10K type strain sequencing project: providing services to taxonomists for standard genome sequencing and annotation.</title>
        <authorList>
            <consortium name="The Broad Institute Genomics Platform"/>
            <consortium name="The Broad Institute Genome Sequencing Center for Infectious Disease"/>
            <person name="Wu L."/>
            <person name="Ma J."/>
        </authorList>
    </citation>
    <scope>NUCLEOTIDE SEQUENCE [LARGE SCALE GENOMIC DNA]</scope>
    <source>
        <strain evidence="3 4">JCM 3272</strain>
    </source>
</reference>
<dbReference type="PANTHER" id="PTHR10579:SF43">
    <property type="entry name" value="ZINC FINGER (C3HC4-TYPE RING FINGER) FAMILY PROTEIN"/>
    <property type="match status" value="1"/>
</dbReference>
<dbReference type="InterPro" id="IPR036465">
    <property type="entry name" value="vWFA_dom_sf"/>
</dbReference>
<dbReference type="PANTHER" id="PTHR10579">
    <property type="entry name" value="CALCIUM-ACTIVATED CHLORIDE CHANNEL REGULATOR"/>
    <property type="match status" value="1"/>
</dbReference>
<dbReference type="RefSeq" id="WP_344619298.1">
    <property type="nucleotide sequence ID" value="NZ_BAAARV010000096.1"/>
</dbReference>
<dbReference type="SMART" id="SM00327">
    <property type="entry name" value="VWA"/>
    <property type="match status" value="1"/>
</dbReference>
<keyword evidence="1" id="KW-0472">Membrane</keyword>
<dbReference type="SUPFAM" id="SSF53300">
    <property type="entry name" value="vWA-like"/>
    <property type="match status" value="1"/>
</dbReference>
<keyword evidence="1" id="KW-0812">Transmembrane</keyword>
<keyword evidence="1" id="KW-1133">Transmembrane helix</keyword>
<evidence type="ECO:0000313" key="3">
    <source>
        <dbReference type="EMBL" id="GAA2385154.1"/>
    </source>
</evidence>
<feature type="domain" description="VWFA" evidence="2">
    <location>
        <begin position="397"/>
        <end position="594"/>
    </location>
</feature>
<dbReference type="SUPFAM" id="SSF53850">
    <property type="entry name" value="Periplasmic binding protein-like II"/>
    <property type="match status" value="1"/>
</dbReference>
<sequence length="598" mass="62941">MAYTADRADVRSHRASPAQRRFRFTPWIIGGLVVALVGAGGAYAAAKLVKSSCTGSVTAAVVASPATATLLEGLATKWSETDPVVAGQCAHVSVTGRDTAVMAQALGTEWDAKTGAAPDVWVPDSSAWVRRASTAAIAERMMPDLQPSLARSPTVLAMPKPMAEALGWPDGELSWQDMINKVAADPQGWAKYNKAEWGKFKFGMSDPLQSTAGLLALMAILDGNDDGEVTPDEQATLAKLKQERAVYTNTTGQLLEGLAAADKQGAAQGLQYVSAFPALEQDVLTYNKANPHTPLVAVYPSNGSADADNPYLILEAPWAKKDKQEVAKAFLAFARGPEGRKVFLDAGFRDPNRVGGSALSGNASFSARIKTVPRAVLLPESVKQSMDTWTALTRPTNVLLVLDVSGSMNEAVPGTGKTRMQLAREAAHAAVTLFDADVSAGLWSFSSRQAGNQDYKPLVPIGKVGEAVAGKTTRRDQMVAAIDKLTAVGDTGLYDTAAAAQQAVVDAFQPGATNLVVLMTDGTNDDPTGGLNLDQLRAKLQANAASDKKVPIVTVGYGNDADFAALQDISRTSGGTLYTSKTAFDINDVLLTAIFGRV</sequence>
<dbReference type="Gene3D" id="3.40.50.410">
    <property type="entry name" value="von Willebrand factor, type A domain"/>
    <property type="match status" value="1"/>
</dbReference>
<dbReference type="EMBL" id="BAAARV010000096">
    <property type="protein sequence ID" value="GAA2385154.1"/>
    <property type="molecule type" value="Genomic_DNA"/>
</dbReference>
<accession>A0ABN3HQF1</accession>
<dbReference type="InterPro" id="IPR051266">
    <property type="entry name" value="CLCR"/>
</dbReference>
<dbReference type="Pfam" id="PF13531">
    <property type="entry name" value="SBP_bac_11"/>
    <property type="match status" value="1"/>
</dbReference>
<proteinExistence type="predicted"/>
<organism evidence="3 4">
    <name type="scientific">Dactylosporangium salmoneum</name>
    <dbReference type="NCBI Taxonomy" id="53361"/>
    <lineage>
        <taxon>Bacteria</taxon>
        <taxon>Bacillati</taxon>
        <taxon>Actinomycetota</taxon>
        <taxon>Actinomycetes</taxon>
        <taxon>Micromonosporales</taxon>
        <taxon>Micromonosporaceae</taxon>
        <taxon>Dactylosporangium</taxon>
    </lineage>
</organism>
<dbReference type="Gene3D" id="3.40.190.10">
    <property type="entry name" value="Periplasmic binding protein-like II"/>
    <property type="match status" value="1"/>
</dbReference>
<comment type="caution">
    <text evidence="3">The sequence shown here is derived from an EMBL/GenBank/DDBJ whole genome shotgun (WGS) entry which is preliminary data.</text>
</comment>
<dbReference type="Proteomes" id="UP001501444">
    <property type="component" value="Unassembled WGS sequence"/>
</dbReference>
<evidence type="ECO:0000256" key="1">
    <source>
        <dbReference type="SAM" id="Phobius"/>
    </source>
</evidence>